<proteinExistence type="predicted"/>
<dbReference type="Gene3D" id="3.40.50.300">
    <property type="entry name" value="P-loop containing nucleotide triphosphate hydrolases"/>
    <property type="match status" value="1"/>
</dbReference>
<organism evidence="6 7">
    <name type="scientific">Sphaeroforma arctica JP610</name>
    <dbReference type="NCBI Taxonomy" id="667725"/>
    <lineage>
        <taxon>Eukaryota</taxon>
        <taxon>Ichthyosporea</taxon>
        <taxon>Ichthyophonida</taxon>
        <taxon>Sphaeroforma</taxon>
    </lineage>
</organism>
<keyword evidence="2 5" id="KW-0547">Nucleotide-binding</keyword>
<gene>
    <name evidence="6" type="ORF">SARC_17897</name>
</gene>
<evidence type="ECO:0000313" key="7">
    <source>
        <dbReference type="Proteomes" id="UP000054560"/>
    </source>
</evidence>
<name>A0A0L0EYW9_9EUKA</name>
<evidence type="ECO:0000256" key="2">
    <source>
        <dbReference type="ARBA" id="ARBA00022741"/>
    </source>
</evidence>
<dbReference type="InterPro" id="IPR001019">
    <property type="entry name" value="Gprotein_alpha_su"/>
</dbReference>
<dbReference type="PROSITE" id="PS51882">
    <property type="entry name" value="G_ALPHA"/>
    <property type="match status" value="1"/>
</dbReference>
<dbReference type="Pfam" id="PF00503">
    <property type="entry name" value="G-alpha"/>
    <property type="match status" value="1"/>
</dbReference>
<dbReference type="RefSeq" id="XP_014143493.1">
    <property type="nucleotide sequence ID" value="XM_014288018.1"/>
</dbReference>
<evidence type="ECO:0000256" key="4">
    <source>
        <dbReference type="ARBA" id="ARBA00023224"/>
    </source>
</evidence>
<sequence length="53" mass="6345">NRMHEALTLFEAICNSKWFVKTPIILFLNKVDLFREKITRSPLTQCFPEYEGR</sequence>
<dbReference type="eggNOG" id="KOG0082">
    <property type="taxonomic scope" value="Eukaryota"/>
</dbReference>
<evidence type="ECO:0000313" key="6">
    <source>
        <dbReference type="EMBL" id="KNC69591.1"/>
    </source>
</evidence>
<keyword evidence="1" id="KW-0479">Metal-binding</keyword>
<dbReference type="Proteomes" id="UP000054560">
    <property type="component" value="Unassembled WGS sequence"/>
</dbReference>
<evidence type="ECO:0000256" key="1">
    <source>
        <dbReference type="ARBA" id="ARBA00022723"/>
    </source>
</evidence>
<reference evidence="6 7" key="1">
    <citation type="submission" date="2011-02" db="EMBL/GenBank/DDBJ databases">
        <title>The Genome Sequence of Sphaeroforma arctica JP610.</title>
        <authorList>
            <consortium name="The Broad Institute Genome Sequencing Platform"/>
            <person name="Russ C."/>
            <person name="Cuomo C."/>
            <person name="Young S.K."/>
            <person name="Zeng Q."/>
            <person name="Gargeya S."/>
            <person name="Alvarado L."/>
            <person name="Berlin A."/>
            <person name="Chapman S.B."/>
            <person name="Chen Z."/>
            <person name="Freedman E."/>
            <person name="Gellesch M."/>
            <person name="Goldberg J."/>
            <person name="Griggs A."/>
            <person name="Gujja S."/>
            <person name="Heilman E."/>
            <person name="Heiman D."/>
            <person name="Howarth C."/>
            <person name="Mehta T."/>
            <person name="Neiman D."/>
            <person name="Pearson M."/>
            <person name="Roberts A."/>
            <person name="Saif S."/>
            <person name="Shea T."/>
            <person name="Shenoy N."/>
            <person name="Sisk P."/>
            <person name="Stolte C."/>
            <person name="Sykes S."/>
            <person name="White J."/>
            <person name="Yandava C."/>
            <person name="Burger G."/>
            <person name="Gray M.W."/>
            <person name="Holland P.W.H."/>
            <person name="King N."/>
            <person name="Lang F.B.F."/>
            <person name="Roger A.J."/>
            <person name="Ruiz-Trillo I."/>
            <person name="Haas B."/>
            <person name="Nusbaum C."/>
            <person name="Birren B."/>
        </authorList>
    </citation>
    <scope>NUCLEOTIDE SEQUENCE [LARGE SCALE GENOMIC DNA]</scope>
    <source>
        <strain evidence="6 7">JP610</strain>
    </source>
</reference>
<evidence type="ECO:0000256" key="5">
    <source>
        <dbReference type="PIRSR" id="PIRSR601019-1"/>
    </source>
</evidence>
<dbReference type="GO" id="GO:0007188">
    <property type="term" value="P:adenylate cyclase-modulating G protein-coupled receptor signaling pathway"/>
    <property type="evidence" value="ECO:0007669"/>
    <property type="project" value="TreeGrafter"/>
</dbReference>
<dbReference type="AlphaFoldDB" id="A0A0L0EYW9"/>
<dbReference type="PANTHER" id="PTHR10218:SF302">
    <property type="entry name" value="GUANINE NUCLEOTIDE-BINDING PROTEIN ALPHA-5 SUBUNIT"/>
    <property type="match status" value="1"/>
</dbReference>
<accession>A0A0L0EYW9</accession>
<keyword evidence="4" id="KW-0807">Transducer</keyword>
<dbReference type="EMBL" id="KQ254223">
    <property type="protein sequence ID" value="KNC69591.1"/>
    <property type="molecule type" value="Genomic_DNA"/>
</dbReference>
<evidence type="ECO:0000256" key="3">
    <source>
        <dbReference type="ARBA" id="ARBA00023134"/>
    </source>
</evidence>
<dbReference type="GO" id="GO:0046872">
    <property type="term" value="F:metal ion binding"/>
    <property type="evidence" value="ECO:0007669"/>
    <property type="project" value="UniProtKB-KW"/>
</dbReference>
<dbReference type="PANTHER" id="PTHR10218">
    <property type="entry name" value="GTP-BINDING PROTEIN ALPHA SUBUNIT"/>
    <property type="match status" value="1"/>
</dbReference>
<dbReference type="InterPro" id="IPR027417">
    <property type="entry name" value="P-loop_NTPase"/>
</dbReference>
<dbReference type="GO" id="GO:0031683">
    <property type="term" value="F:G-protein beta/gamma-subunit complex binding"/>
    <property type="evidence" value="ECO:0007669"/>
    <property type="project" value="InterPro"/>
</dbReference>
<dbReference type="STRING" id="667725.A0A0L0EYW9"/>
<keyword evidence="7" id="KW-1185">Reference proteome</keyword>
<keyword evidence="3 5" id="KW-0342">GTP-binding</keyword>
<dbReference type="SUPFAM" id="SSF52540">
    <property type="entry name" value="P-loop containing nucleoside triphosphate hydrolases"/>
    <property type="match status" value="1"/>
</dbReference>
<feature type="non-terminal residue" evidence="6">
    <location>
        <position position="1"/>
    </location>
</feature>
<protein>
    <submittedName>
        <fullName evidence="6">Uncharacterized protein</fullName>
    </submittedName>
</protein>
<dbReference type="GO" id="GO:0003924">
    <property type="term" value="F:GTPase activity"/>
    <property type="evidence" value="ECO:0007669"/>
    <property type="project" value="InterPro"/>
</dbReference>
<feature type="binding site" evidence="5">
    <location>
        <begin position="29"/>
        <end position="32"/>
    </location>
    <ligand>
        <name>GTP</name>
        <dbReference type="ChEBI" id="CHEBI:37565"/>
    </ligand>
</feature>
<dbReference type="OrthoDB" id="5817230at2759"/>
<dbReference type="GeneID" id="25918401"/>
<dbReference type="FunFam" id="3.40.50.300:FF:000720">
    <property type="entry name" value="Guanine nucleotide-binding protein G(k) subunit alpha"/>
    <property type="match status" value="1"/>
</dbReference>
<dbReference type="GO" id="GO:0005834">
    <property type="term" value="C:heterotrimeric G-protein complex"/>
    <property type="evidence" value="ECO:0007669"/>
    <property type="project" value="TreeGrafter"/>
</dbReference>
<dbReference type="GO" id="GO:0005525">
    <property type="term" value="F:GTP binding"/>
    <property type="evidence" value="ECO:0007669"/>
    <property type="project" value="UniProtKB-KW"/>
</dbReference>
<dbReference type="GO" id="GO:0001664">
    <property type="term" value="F:G protein-coupled receptor binding"/>
    <property type="evidence" value="ECO:0007669"/>
    <property type="project" value="TreeGrafter"/>
</dbReference>
<dbReference type="GO" id="GO:0005737">
    <property type="term" value="C:cytoplasm"/>
    <property type="evidence" value="ECO:0007669"/>
    <property type="project" value="TreeGrafter"/>
</dbReference>